<comment type="similarity">
    <text evidence="2">Belongs to the bacterial sugar transferase family.</text>
</comment>
<protein>
    <submittedName>
        <fullName evidence="9">Exopolysaccharide biosynthesis polyprenyl glycosylphosphotransferase</fullName>
        <ecNumber evidence="9">2.7.8.6</ecNumber>
    </submittedName>
</protein>
<comment type="subcellular location">
    <subcellularLocation>
        <location evidence="1">Membrane</location>
        <topology evidence="1">Multi-pass membrane protein</topology>
    </subcellularLocation>
</comment>
<feature type="transmembrane region" description="Helical" evidence="7">
    <location>
        <begin position="260"/>
        <end position="281"/>
    </location>
</feature>
<keyword evidence="6 7" id="KW-0472">Membrane</keyword>
<feature type="transmembrane region" description="Helical" evidence="7">
    <location>
        <begin position="107"/>
        <end position="126"/>
    </location>
</feature>
<feature type="domain" description="Bacterial sugar transferase" evidence="8">
    <location>
        <begin position="255"/>
        <end position="435"/>
    </location>
</feature>
<evidence type="ECO:0000256" key="4">
    <source>
        <dbReference type="ARBA" id="ARBA00022692"/>
    </source>
</evidence>
<dbReference type="NCBIfam" id="TIGR03025">
    <property type="entry name" value="EPS_sugtrans"/>
    <property type="match status" value="1"/>
</dbReference>
<feature type="transmembrane region" description="Helical" evidence="7">
    <location>
        <begin position="77"/>
        <end position="101"/>
    </location>
</feature>
<dbReference type="PATRIC" id="fig|398512.5.peg.2186"/>
<dbReference type="PANTHER" id="PTHR30576">
    <property type="entry name" value="COLANIC BIOSYNTHESIS UDP-GLUCOSE LIPID CARRIER TRANSFERASE"/>
    <property type="match status" value="1"/>
</dbReference>
<evidence type="ECO:0000313" key="9">
    <source>
        <dbReference type="EMBL" id="KNY26830.1"/>
    </source>
</evidence>
<dbReference type="EMBL" id="LGTC01000001">
    <property type="protein sequence ID" value="KNY26830.1"/>
    <property type="molecule type" value="Genomic_DNA"/>
</dbReference>
<keyword evidence="5 7" id="KW-1133">Transmembrane helix</keyword>
<dbReference type="Proteomes" id="UP000036923">
    <property type="component" value="Unassembled WGS sequence"/>
</dbReference>
<keyword evidence="3 9" id="KW-0808">Transferase</keyword>
<dbReference type="eggNOG" id="COG2148">
    <property type="taxonomic scope" value="Bacteria"/>
</dbReference>
<evidence type="ECO:0000256" key="7">
    <source>
        <dbReference type="SAM" id="Phobius"/>
    </source>
</evidence>
<reference evidence="10" key="1">
    <citation type="submission" date="2015-07" db="EMBL/GenBank/DDBJ databases">
        <title>Near-Complete Genome Sequence of the Cellulolytic Bacterium Bacteroides (Pseudobacteroides) cellulosolvens ATCC 35603.</title>
        <authorList>
            <person name="Dassa B."/>
            <person name="Utturkar S.M."/>
            <person name="Klingeman D.M."/>
            <person name="Hurt R.A."/>
            <person name="Keller M."/>
            <person name="Xu J."/>
            <person name="Reddy Y.H.K."/>
            <person name="Borovok I."/>
            <person name="Grinberg I.R."/>
            <person name="Lamed R."/>
            <person name="Zhivin O."/>
            <person name="Bayer E.A."/>
            <person name="Brown S.D."/>
        </authorList>
    </citation>
    <scope>NUCLEOTIDE SEQUENCE [LARGE SCALE GENOMIC DNA]</scope>
    <source>
        <strain evidence="10">DSM 2933</strain>
    </source>
</reference>
<evidence type="ECO:0000256" key="6">
    <source>
        <dbReference type="ARBA" id="ARBA00023136"/>
    </source>
</evidence>
<evidence type="ECO:0000256" key="1">
    <source>
        <dbReference type="ARBA" id="ARBA00004141"/>
    </source>
</evidence>
<dbReference type="AlphaFoldDB" id="A0A0L6JM55"/>
<keyword evidence="10" id="KW-1185">Reference proteome</keyword>
<feature type="transmembrane region" description="Helical" evidence="7">
    <location>
        <begin position="21"/>
        <end position="40"/>
    </location>
</feature>
<dbReference type="RefSeq" id="WP_050753337.1">
    <property type="nucleotide sequence ID" value="NZ_KN050764.1"/>
</dbReference>
<dbReference type="PANTHER" id="PTHR30576:SF0">
    <property type="entry name" value="UNDECAPRENYL-PHOSPHATE N-ACETYLGALACTOSAMINYL 1-PHOSPHATE TRANSFERASE-RELATED"/>
    <property type="match status" value="1"/>
</dbReference>
<evidence type="ECO:0000256" key="2">
    <source>
        <dbReference type="ARBA" id="ARBA00006464"/>
    </source>
</evidence>
<evidence type="ECO:0000259" key="8">
    <source>
        <dbReference type="Pfam" id="PF02397"/>
    </source>
</evidence>
<dbReference type="InterPro" id="IPR017475">
    <property type="entry name" value="EPS_sugar_tfrase"/>
</dbReference>
<dbReference type="Pfam" id="PF02397">
    <property type="entry name" value="Bac_transf"/>
    <property type="match status" value="1"/>
</dbReference>
<accession>A0A0L6JM55</accession>
<proteinExistence type="inferred from homology"/>
<feature type="transmembrane region" description="Helical" evidence="7">
    <location>
        <begin position="52"/>
        <end position="70"/>
    </location>
</feature>
<sequence>MRRSMKRDSRIFSSVQAFIDVTLVCLGFNLAYIVYNYFFGIEFINIKPYFEVIPLVALASFIFFSVYGVFKCGEKPFIDTIFSVVLSAFFVDLSSVAMIFFVKGFNVPRITFVIAFIFQIVLLLIWKMVVFKTFPIFNKPKDVAIIGVGEETLAVAIKALEKGLSRLKVKCLINIEKDFCNDEIQNVDAVIISPELSNIQKEEILTKCMALNKNVYIIPELFEIAMFNARLTQFDDLPVFCVDKLGLSVEQQLIKRITDIIISLICIIISLPIMLLTYIIIKLYDGGPVIFSQERTTRWNKEFNLYKFRTMVINAEQMTGPVLASERDPRITPIGAFLRATRIDELPQFFNVLKGEMSIVGPRPERKFFIDQFTKDIPNFEYRLAVKAGITGLAQVMGKYTTTPRDKLRFDLLYIKNYSILMDLKIFFQTIKIMFMKAASKGFSEDKLNNYTLKELNISNLKNYSAFESMIK</sequence>
<evidence type="ECO:0000256" key="5">
    <source>
        <dbReference type="ARBA" id="ARBA00022989"/>
    </source>
</evidence>
<dbReference type="GO" id="GO:0016020">
    <property type="term" value="C:membrane"/>
    <property type="evidence" value="ECO:0007669"/>
    <property type="project" value="UniProtKB-SubCell"/>
</dbReference>
<organism evidence="9 10">
    <name type="scientific">Pseudobacteroides cellulosolvens ATCC 35603 = DSM 2933</name>
    <dbReference type="NCBI Taxonomy" id="398512"/>
    <lineage>
        <taxon>Bacteria</taxon>
        <taxon>Bacillati</taxon>
        <taxon>Bacillota</taxon>
        <taxon>Clostridia</taxon>
        <taxon>Eubacteriales</taxon>
        <taxon>Oscillospiraceae</taxon>
        <taxon>Pseudobacteroides</taxon>
    </lineage>
</organism>
<dbReference type="InterPro" id="IPR003362">
    <property type="entry name" value="Bact_transf"/>
</dbReference>
<evidence type="ECO:0000313" key="10">
    <source>
        <dbReference type="Proteomes" id="UP000036923"/>
    </source>
</evidence>
<dbReference type="EC" id="2.7.8.6" evidence="9"/>
<dbReference type="GO" id="GO:0047360">
    <property type="term" value="F:undecaprenyl-phosphate galactose phosphotransferase activity"/>
    <property type="evidence" value="ECO:0007669"/>
    <property type="project" value="UniProtKB-EC"/>
</dbReference>
<dbReference type="STRING" id="398512.Bccel_2095"/>
<gene>
    <name evidence="9" type="ORF">Bccel_2095</name>
</gene>
<evidence type="ECO:0000256" key="3">
    <source>
        <dbReference type="ARBA" id="ARBA00022679"/>
    </source>
</evidence>
<comment type="caution">
    <text evidence="9">The sequence shown here is derived from an EMBL/GenBank/DDBJ whole genome shotgun (WGS) entry which is preliminary data.</text>
</comment>
<name>A0A0L6JM55_9FIRM</name>
<dbReference type="OrthoDB" id="9808602at2"/>
<keyword evidence="4 7" id="KW-0812">Transmembrane</keyword>